<comment type="subcellular location">
    <subcellularLocation>
        <location evidence="1">Cell inner membrane</location>
        <topology evidence="1">Peripheral membrane protein</topology>
    </subcellularLocation>
</comment>
<dbReference type="InterPro" id="IPR050388">
    <property type="entry name" value="ABC_Ni/Peptide_Import"/>
</dbReference>
<dbReference type="GO" id="GO:0005886">
    <property type="term" value="C:plasma membrane"/>
    <property type="evidence" value="ECO:0007669"/>
    <property type="project" value="UniProtKB-SubCell"/>
</dbReference>
<keyword evidence="7" id="KW-0472">Membrane</keyword>
<keyword evidence="6 10" id="KW-0067">ATP-binding</keyword>
<dbReference type="SUPFAM" id="SSF52540">
    <property type="entry name" value="P-loop containing nucleoside triphosphate hydrolases"/>
    <property type="match status" value="2"/>
</dbReference>
<feature type="domain" description="ABC transporter" evidence="8">
    <location>
        <begin position="4"/>
        <end position="254"/>
    </location>
</feature>
<keyword evidence="3" id="KW-0813">Transport</keyword>
<dbReference type="Pfam" id="PF00005">
    <property type="entry name" value="ABC_tran"/>
    <property type="match status" value="2"/>
</dbReference>
<reference evidence="9 11" key="1">
    <citation type="submission" date="2015-03" db="EMBL/GenBank/DDBJ databases">
        <authorList>
            <person name="Lepp D."/>
            <person name="Hassan Y.I."/>
            <person name="Li X.-Z."/>
            <person name="Zhou T."/>
        </authorList>
    </citation>
    <scope>NUCLEOTIDE SEQUENCE [LARGE SCALE GENOMIC DNA]</scope>
    <source>
        <strain evidence="9 11">Cr7-05</strain>
    </source>
</reference>
<accession>A0A0F5PWR8</accession>
<dbReference type="RefSeq" id="WP_046171796.1">
    <property type="nucleotide sequence ID" value="NZ_FOMB01000020.1"/>
</dbReference>
<dbReference type="Proteomes" id="UP000182258">
    <property type="component" value="Unassembled WGS sequence"/>
</dbReference>
<evidence type="ECO:0000313" key="9">
    <source>
        <dbReference type="EMBL" id="KKC32279.1"/>
    </source>
</evidence>
<dbReference type="Gene3D" id="3.40.50.300">
    <property type="entry name" value="P-loop containing nucleotide triphosphate hydrolases"/>
    <property type="match status" value="2"/>
</dbReference>
<protein>
    <submittedName>
        <fullName evidence="10">Glutathione transport system ATP-binding protein</fullName>
    </submittedName>
</protein>
<feature type="domain" description="ABC transporter" evidence="8">
    <location>
        <begin position="287"/>
        <end position="526"/>
    </location>
</feature>
<dbReference type="PATRIC" id="fig|728005.3.peg.1173"/>
<dbReference type="GO" id="GO:0005524">
    <property type="term" value="F:ATP binding"/>
    <property type="evidence" value="ECO:0007669"/>
    <property type="project" value="UniProtKB-KW"/>
</dbReference>
<evidence type="ECO:0000256" key="3">
    <source>
        <dbReference type="ARBA" id="ARBA00022448"/>
    </source>
</evidence>
<keyword evidence="4" id="KW-1003">Cell membrane</keyword>
<evidence type="ECO:0000313" key="12">
    <source>
        <dbReference type="Proteomes" id="UP000182258"/>
    </source>
</evidence>
<dbReference type="PROSITE" id="PS50893">
    <property type="entry name" value="ABC_TRANSPORTER_2"/>
    <property type="match status" value="2"/>
</dbReference>
<dbReference type="OrthoDB" id="9802264at2"/>
<dbReference type="STRING" id="728005.SAMN04488059_12065"/>
<gene>
    <name evidence="10" type="ORF">SAMN04488059_12065</name>
    <name evidence="9" type="ORF">WH91_14910</name>
</gene>
<evidence type="ECO:0000256" key="5">
    <source>
        <dbReference type="ARBA" id="ARBA00022741"/>
    </source>
</evidence>
<proteinExistence type="inferred from homology"/>
<dbReference type="InterPro" id="IPR003439">
    <property type="entry name" value="ABC_transporter-like_ATP-bd"/>
</dbReference>
<dbReference type="GO" id="GO:0055085">
    <property type="term" value="P:transmembrane transport"/>
    <property type="evidence" value="ECO:0007669"/>
    <property type="project" value="UniProtKB-ARBA"/>
</dbReference>
<dbReference type="PANTHER" id="PTHR43297:SF2">
    <property type="entry name" value="DIPEPTIDE TRANSPORT ATP-BINDING PROTEIN DPPD"/>
    <property type="match status" value="1"/>
</dbReference>
<keyword evidence="11" id="KW-1185">Reference proteome</keyword>
<dbReference type="GO" id="GO:0016887">
    <property type="term" value="F:ATP hydrolysis activity"/>
    <property type="evidence" value="ECO:0007669"/>
    <property type="project" value="InterPro"/>
</dbReference>
<dbReference type="EMBL" id="FOMB01000020">
    <property type="protein sequence ID" value="SFD09070.1"/>
    <property type="molecule type" value="Genomic_DNA"/>
</dbReference>
<name>A0A0F5PWR8_9HYPH</name>
<dbReference type="SMART" id="SM00382">
    <property type="entry name" value="AAA"/>
    <property type="match status" value="2"/>
</dbReference>
<dbReference type="InterPro" id="IPR003593">
    <property type="entry name" value="AAA+_ATPase"/>
</dbReference>
<dbReference type="InterPro" id="IPR027417">
    <property type="entry name" value="P-loop_NTPase"/>
</dbReference>
<dbReference type="PROSITE" id="PS00211">
    <property type="entry name" value="ABC_TRANSPORTER_1"/>
    <property type="match status" value="2"/>
</dbReference>
<evidence type="ECO:0000256" key="4">
    <source>
        <dbReference type="ARBA" id="ARBA00022475"/>
    </source>
</evidence>
<dbReference type="FunFam" id="3.40.50.300:FF:000016">
    <property type="entry name" value="Oligopeptide ABC transporter ATP-binding component"/>
    <property type="match status" value="1"/>
</dbReference>
<dbReference type="InterPro" id="IPR013563">
    <property type="entry name" value="Oligopep_ABC_C"/>
</dbReference>
<evidence type="ECO:0000256" key="7">
    <source>
        <dbReference type="ARBA" id="ARBA00023136"/>
    </source>
</evidence>
<dbReference type="Pfam" id="PF08352">
    <property type="entry name" value="oligo_HPY"/>
    <property type="match status" value="2"/>
</dbReference>
<dbReference type="AlphaFoldDB" id="A0A0F5PWR8"/>
<evidence type="ECO:0000313" key="11">
    <source>
        <dbReference type="Proteomes" id="UP000033519"/>
    </source>
</evidence>
<evidence type="ECO:0000259" key="8">
    <source>
        <dbReference type="PROSITE" id="PS50893"/>
    </source>
</evidence>
<evidence type="ECO:0000256" key="1">
    <source>
        <dbReference type="ARBA" id="ARBA00004417"/>
    </source>
</evidence>
<dbReference type="CDD" id="cd03257">
    <property type="entry name" value="ABC_NikE_OppD_transporters"/>
    <property type="match status" value="2"/>
</dbReference>
<dbReference type="EMBL" id="LAPV01000138">
    <property type="protein sequence ID" value="KKC32279.1"/>
    <property type="molecule type" value="Genomic_DNA"/>
</dbReference>
<evidence type="ECO:0000256" key="2">
    <source>
        <dbReference type="ARBA" id="ARBA00005417"/>
    </source>
</evidence>
<organism evidence="10 12">
    <name type="scientific">Devosia psychrophila</name>
    <dbReference type="NCBI Taxonomy" id="728005"/>
    <lineage>
        <taxon>Bacteria</taxon>
        <taxon>Pseudomonadati</taxon>
        <taxon>Pseudomonadota</taxon>
        <taxon>Alphaproteobacteria</taxon>
        <taxon>Hyphomicrobiales</taxon>
        <taxon>Devosiaceae</taxon>
        <taxon>Devosia</taxon>
    </lineage>
</organism>
<dbReference type="PANTHER" id="PTHR43297">
    <property type="entry name" value="OLIGOPEPTIDE TRANSPORT ATP-BINDING PROTEIN APPD"/>
    <property type="match status" value="1"/>
</dbReference>
<dbReference type="GO" id="GO:0015833">
    <property type="term" value="P:peptide transport"/>
    <property type="evidence" value="ECO:0007669"/>
    <property type="project" value="InterPro"/>
</dbReference>
<evidence type="ECO:0000313" key="10">
    <source>
        <dbReference type="EMBL" id="SFD09070.1"/>
    </source>
</evidence>
<evidence type="ECO:0000256" key="6">
    <source>
        <dbReference type="ARBA" id="ARBA00022840"/>
    </source>
</evidence>
<dbReference type="InterPro" id="IPR017871">
    <property type="entry name" value="ABC_transporter-like_CS"/>
</dbReference>
<comment type="similarity">
    <text evidence="2">Belongs to the ABC transporter superfamily.</text>
</comment>
<keyword evidence="5" id="KW-0547">Nucleotide-binding</keyword>
<dbReference type="Proteomes" id="UP000033519">
    <property type="component" value="Unassembled WGS sequence"/>
</dbReference>
<sequence length="585" mass="63605">MPLVEIEDLRVSFSQYGGQIDAVRGISFSVNEGESLGIVGESGSGKSVSCSALLRLLPATATVSAKSIKLDGIDVMRAGKEDLARLRGRSAAMIFQDPMTAFDPVFSIGHQIAETIMSHRKVGKREALAEAEQLLLRVEIKNARDILQYYPHQLSGGMLQRAMIAMALSCRPKVLIADEPTTALDVTIQAQILQLIKKVQAEFGMALIMITHDLGVIAETVDRVLVMYGGEVMEEGPVQQIFDAPQHAYTKALLASLNASFEPSRGDDSATAPALELRGLAKAYRIKRRKGIFNSYSDFHAVRPVDIVLPRNRIVGLVGESGSGKTTTGMMAMRLTDPTAGQILVDGTDISRLGPDALKSFRRRMQIVFQDSYSALDPMMTLTQIIAEPLHIHGVGTAREQTENALAWLERVGLPRSFGNRYAHELSGGQRQRVAIARALILGPTVLVADEPTSALDVTVKAQIIGLLKELQAEMGLSILFISHDLSTVKSLTDSVVVMHRGRVVEEAATARIFSDPQHPYTRALLDAIPATNPRDKRERTFLAAEQLEAATPRYTVIQTGLAPNATPRLITIAPGHRVEAIVTT</sequence>
<reference evidence="10 12" key="2">
    <citation type="submission" date="2016-10" db="EMBL/GenBank/DDBJ databases">
        <authorList>
            <person name="de Groot N.N."/>
        </authorList>
    </citation>
    <scope>NUCLEOTIDE SEQUENCE [LARGE SCALE GENOMIC DNA]</scope>
    <source>
        <strain evidence="10 12">CGMCC 1.10210</strain>
    </source>
</reference>
<dbReference type="NCBIfam" id="NF008453">
    <property type="entry name" value="PRK11308.1"/>
    <property type="match status" value="2"/>
</dbReference>